<dbReference type="CDD" id="cd17321">
    <property type="entry name" value="MFS_MMR_MDR_like"/>
    <property type="match status" value="1"/>
</dbReference>
<dbReference type="Gene3D" id="1.20.1250.20">
    <property type="entry name" value="MFS general substrate transporter like domains"/>
    <property type="match status" value="2"/>
</dbReference>
<dbReference type="SUPFAM" id="SSF103473">
    <property type="entry name" value="MFS general substrate transporter"/>
    <property type="match status" value="1"/>
</dbReference>
<feature type="transmembrane region" description="Helical" evidence="5">
    <location>
        <begin position="46"/>
        <end position="65"/>
    </location>
</feature>
<feature type="transmembrane region" description="Helical" evidence="5">
    <location>
        <begin position="263"/>
        <end position="285"/>
    </location>
</feature>
<dbReference type="Pfam" id="PF07690">
    <property type="entry name" value="MFS_1"/>
    <property type="match status" value="1"/>
</dbReference>
<reference evidence="7 8" key="1">
    <citation type="journal article" date="2019" name="Int. J. Syst. Evol. Microbiol.">
        <title>The Global Catalogue of Microorganisms (GCM) 10K type strain sequencing project: providing services to taxonomists for standard genome sequencing and annotation.</title>
        <authorList>
            <consortium name="The Broad Institute Genomics Platform"/>
            <consortium name="The Broad Institute Genome Sequencing Center for Infectious Disease"/>
            <person name="Wu L."/>
            <person name="Ma J."/>
        </authorList>
    </citation>
    <scope>NUCLEOTIDE SEQUENCE [LARGE SCALE GENOMIC DNA]</scope>
    <source>
        <strain evidence="7 8">JCM 3272</strain>
    </source>
</reference>
<feature type="transmembrane region" description="Helical" evidence="5">
    <location>
        <begin position="469"/>
        <end position="488"/>
    </location>
</feature>
<feature type="transmembrane region" description="Helical" evidence="5">
    <location>
        <begin position="159"/>
        <end position="181"/>
    </location>
</feature>
<feature type="transmembrane region" description="Helical" evidence="5">
    <location>
        <begin position="135"/>
        <end position="153"/>
    </location>
</feature>
<evidence type="ECO:0000259" key="6">
    <source>
        <dbReference type="PROSITE" id="PS50850"/>
    </source>
</evidence>
<keyword evidence="3 5" id="KW-1133">Transmembrane helix</keyword>
<proteinExistence type="predicted"/>
<feature type="transmembrane region" description="Helical" evidence="5">
    <location>
        <begin position="355"/>
        <end position="381"/>
    </location>
</feature>
<feature type="domain" description="Major facilitator superfamily (MFS) profile" evidence="6">
    <location>
        <begin position="8"/>
        <end position="495"/>
    </location>
</feature>
<evidence type="ECO:0000256" key="3">
    <source>
        <dbReference type="ARBA" id="ARBA00022989"/>
    </source>
</evidence>
<evidence type="ECO:0000256" key="2">
    <source>
        <dbReference type="ARBA" id="ARBA00022692"/>
    </source>
</evidence>
<keyword evidence="8" id="KW-1185">Reference proteome</keyword>
<dbReference type="PANTHER" id="PTHR42718:SF42">
    <property type="entry name" value="EXPORT PROTEIN"/>
    <property type="match status" value="1"/>
</dbReference>
<feature type="transmembrane region" description="Helical" evidence="5">
    <location>
        <begin position="74"/>
        <end position="98"/>
    </location>
</feature>
<dbReference type="InterPro" id="IPR011701">
    <property type="entry name" value="MFS"/>
</dbReference>
<dbReference type="Proteomes" id="UP001501444">
    <property type="component" value="Unassembled WGS sequence"/>
</dbReference>
<comment type="caution">
    <text evidence="7">The sequence shown here is derived from an EMBL/GenBank/DDBJ whole genome shotgun (WGS) entry which is preliminary data.</text>
</comment>
<keyword evidence="4 5" id="KW-0472">Membrane</keyword>
<evidence type="ECO:0000256" key="4">
    <source>
        <dbReference type="ARBA" id="ARBA00023136"/>
    </source>
</evidence>
<sequence>MRYKVSVSLAAVCLNVLAVSLDGTVLAVALPTLGNALHASASDLEWFQAGYLLLLAAGVIPAGLIGDRFGRKRLLLGSLAVFGAGSVLCALASTPWVFLAARLMMGLAGAGVTVMAMSALTVMFDDAERPRAVGLYEAANFLALPLGPILGGWMLERFWWGWVFLLNVPVVALGLLVGAALVPESRAEQRPDLDTVGAAASVAGLVALTYGLIEAGREGWTDPAAVALMAAGVLLLAAFGLWERRLAARGGHPMIDPALIRSASFTVPAALGGLAGLGMIGLLFSMPQYFEAVRGVGALGSGVRLLPVVGGLVLGALPAGALARRAGPRAAIALGFLLLGAGGALGLATRVSSSMAFVAAWMVLLCAGAGLTLTAATAAALSRLSPDRSGIGSAVVQAFQKTAGPLGTAVAGSMLAAAYRANLDLGGLAPDAAEQVRQSVYQGVALAERTGSAALADTVRTAFVAGVDASLLFSIGTAVAGIAIIFAFRLTPAPDRR</sequence>
<comment type="subcellular location">
    <subcellularLocation>
        <location evidence="1">Cell membrane</location>
        <topology evidence="1">Multi-pass membrane protein</topology>
    </subcellularLocation>
</comment>
<dbReference type="PROSITE" id="PS50850">
    <property type="entry name" value="MFS"/>
    <property type="match status" value="1"/>
</dbReference>
<organism evidence="7 8">
    <name type="scientific">Dactylosporangium salmoneum</name>
    <dbReference type="NCBI Taxonomy" id="53361"/>
    <lineage>
        <taxon>Bacteria</taxon>
        <taxon>Bacillati</taxon>
        <taxon>Actinomycetota</taxon>
        <taxon>Actinomycetes</taxon>
        <taxon>Micromonosporales</taxon>
        <taxon>Micromonosporaceae</taxon>
        <taxon>Dactylosporangium</taxon>
    </lineage>
</organism>
<dbReference type="RefSeq" id="WP_344611115.1">
    <property type="nucleotide sequence ID" value="NZ_BAAARV010000006.1"/>
</dbReference>
<feature type="transmembrane region" description="Helical" evidence="5">
    <location>
        <begin position="225"/>
        <end position="242"/>
    </location>
</feature>
<keyword evidence="2 5" id="KW-0812">Transmembrane</keyword>
<dbReference type="InterPro" id="IPR036259">
    <property type="entry name" value="MFS_trans_sf"/>
</dbReference>
<evidence type="ECO:0000313" key="7">
    <source>
        <dbReference type="EMBL" id="GAA2332122.1"/>
    </source>
</evidence>
<evidence type="ECO:0000256" key="1">
    <source>
        <dbReference type="ARBA" id="ARBA00004651"/>
    </source>
</evidence>
<name>A0ABN3FKI9_9ACTN</name>
<evidence type="ECO:0000313" key="8">
    <source>
        <dbReference type="Proteomes" id="UP001501444"/>
    </source>
</evidence>
<feature type="transmembrane region" description="Helical" evidence="5">
    <location>
        <begin position="305"/>
        <end position="323"/>
    </location>
</feature>
<dbReference type="PANTHER" id="PTHR42718">
    <property type="entry name" value="MAJOR FACILITATOR SUPERFAMILY MULTIDRUG TRANSPORTER MFSC"/>
    <property type="match status" value="1"/>
</dbReference>
<dbReference type="EMBL" id="BAAARV010000006">
    <property type="protein sequence ID" value="GAA2332122.1"/>
    <property type="molecule type" value="Genomic_DNA"/>
</dbReference>
<feature type="transmembrane region" description="Helical" evidence="5">
    <location>
        <begin position="330"/>
        <end position="349"/>
    </location>
</feature>
<feature type="transmembrane region" description="Helical" evidence="5">
    <location>
        <begin position="104"/>
        <end position="123"/>
    </location>
</feature>
<protein>
    <submittedName>
        <fullName evidence="7">DHA2 family efflux MFS transporter permease subunit</fullName>
    </submittedName>
</protein>
<feature type="transmembrane region" description="Helical" evidence="5">
    <location>
        <begin position="193"/>
        <end position="213"/>
    </location>
</feature>
<gene>
    <name evidence="7" type="ORF">GCM10010170_010970</name>
</gene>
<evidence type="ECO:0000256" key="5">
    <source>
        <dbReference type="SAM" id="Phobius"/>
    </source>
</evidence>
<accession>A0ABN3FKI9</accession>
<dbReference type="InterPro" id="IPR020846">
    <property type="entry name" value="MFS_dom"/>
</dbReference>